<proteinExistence type="predicted"/>
<comment type="caution">
    <text evidence="1">The sequence shown here is derived from an EMBL/GenBank/DDBJ whole genome shotgun (WGS) entry which is preliminary data.</text>
</comment>
<protein>
    <submittedName>
        <fullName evidence="1">Uncharacterized protein</fullName>
    </submittedName>
</protein>
<dbReference type="PaxDb" id="67767-A0A0J7JY54"/>
<dbReference type="OrthoDB" id="7692288at2759"/>
<organism evidence="1 2">
    <name type="scientific">Lasius niger</name>
    <name type="common">Black garden ant</name>
    <dbReference type="NCBI Taxonomy" id="67767"/>
    <lineage>
        <taxon>Eukaryota</taxon>
        <taxon>Metazoa</taxon>
        <taxon>Ecdysozoa</taxon>
        <taxon>Arthropoda</taxon>
        <taxon>Hexapoda</taxon>
        <taxon>Insecta</taxon>
        <taxon>Pterygota</taxon>
        <taxon>Neoptera</taxon>
        <taxon>Endopterygota</taxon>
        <taxon>Hymenoptera</taxon>
        <taxon>Apocrita</taxon>
        <taxon>Aculeata</taxon>
        <taxon>Formicoidea</taxon>
        <taxon>Formicidae</taxon>
        <taxon>Formicinae</taxon>
        <taxon>Lasius</taxon>
        <taxon>Lasius</taxon>
    </lineage>
</organism>
<accession>A0A0J7JY54</accession>
<evidence type="ECO:0000313" key="2">
    <source>
        <dbReference type="Proteomes" id="UP000036403"/>
    </source>
</evidence>
<dbReference type="EMBL" id="LBMM01021987">
    <property type="protein sequence ID" value="KMQ82969.1"/>
    <property type="molecule type" value="Genomic_DNA"/>
</dbReference>
<dbReference type="Proteomes" id="UP000036403">
    <property type="component" value="Unassembled WGS sequence"/>
</dbReference>
<reference evidence="1 2" key="1">
    <citation type="submission" date="2015-04" db="EMBL/GenBank/DDBJ databases">
        <title>Lasius niger genome sequencing.</title>
        <authorList>
            <person name="Konorov E.A."/>
            <person name="Nikitin M.A."/>
            <person name="Kirill M.V."/>
            <person name="Chang P."/>
        </authorList>
    </citation>
    <scope>NUCLEOTIDE SEQUENCE [LARGE SCALE GENOMIC DNA]</scope>
    <source>
        <tissue evidence="1">Whole</tissue>
    </source>
</reference>
<dbReference type="AlphaFoldDB" id="A0A0J7JY54"/>
<sequence length="146" mass="17205">MFQPMPEKIIYCYGAYQPLFNTMKDVIFEEGLPTYLNEIQNALIIVDDLMSELVQNVFHQGSQMRNISLNSHYLVLFKNPRDKSQITHLAKQMFPGKNKSIQEIFDDATQQRFGYLFLDFHPMTEDSLRMRTGIFPGDTHYLYQPR</sequence>
<evidence type="ECO:0000313" key="1">
    <source>
        <dbReference type="EMBL" id="KMQ82969.1"/>
    </source>
</evidence>
<name>A0A0J7JY54_LASNI</name>
<gene>
    <name evidence="1" type="ORF">RF55_21314</name>
</gene>
<keyword evidence="2" id="KW-1185">Reference proteome</keyword>
<dbReference type="STRING" id="67767.A0A0J7JY54"/>